<name>A0A284VRU1_9EURY</name>
<evidence type="ECO:0008006" key="4">
    <source>
        <dbReference type="Google" id="ProtNLM"/>
    </source>
</evidence>
<dbReference type="Proteomes" id="UP000218615">
    <property type="component" value="Unassembled WGS sequence"/>
</dbReference>
<feature type="transmembrane region" description="Helical" evidence="1">
    <location>
        <begin position="20"/>
        <end position="41"/>
    </location>
</feature>
<keyword evidence="1" id="KW-0472">Membrane</keyword>
<sequence>MIKEKIINYKRIALRKSMRYWSTIILILGFSAYVTAGMHGATASQNSMEMQSSCSELTDDMHSDRCDGFLKEVDTSIENSISFLKERQLPSGGFPAYISKSPDMSNSVYIPLVFDTSFILHALNFVDLNSEADGIKSKLVEYLLANKEDPGVWRFYGKNPIIPPDSYLLVDPYIPPDLDDTSVAFASLRENGIPVEDDGMEYALNFRAPDGLFYTWMNEEKWLNKSDPLYFYYKQNDIDIVVNANMLYALSLDGKQAPEVSGYLNSYIANNSFTDPTIYYNDPYIQLYMFTRAYADGHVKDLEPSMPVIRRYLLSTQKPDGSWGNEINTSLAAVSLLNTGYKGKALDNAIEYIMSTQRNDGGWAEIGVSTGGIWPVYIGSEDFTTAFSLEALGKYSELHRRILHRRIDNKDEQKKFKVLKT</sequence>
<dbReference type="SUPFAM" id="SSF48239">
    <property type="entry name" value="Terpenoid cyclases/Protein prenyltransferases"/>
    <property type="match status" value="1"/>
</dbReference>
<dbReference type="InterPro" id="IPR008930">
    <property type="entry name" value="Terpenoid_cyclase/PrenylTrfase"/>
</dbReference>
<evidence type="ECO:0000313" key="2">
    <source>
        <dbReference type="EMBL" id="SNQ61929.1"/>
    </source>
</evidence>
<dbReference type="AlphaFoldDB" id="A0A284VRU1"/>
<reference evidence="3" key="1">
    <citation type="submission" date="2017-06" db="EMBL/GenBank/DDBJ databases">
        <authorList>
            <person name="Cremers G."/>
        </authorList>
    </citation>
    <scope>NUCLEOTIDE SEQUENCE [LARGE SCALE GENOMIC DNA]</scope>
</reference>
<keyword evidence="1" id="KW-0812">Transmembrane</keyword>
<protein>
    <recommendedName>
        <fullName evidence="4">Squalene cyclase C-terminal domain-containing protein</fullName>
    </recommendedName>
</protein>
<dbReference type="EMBL" id="FZMP01000202">
    <property type="protein sequence ID" value="SNQ61929.1"/>
    <property type="molecule type" value="Genomic_DNA"/>
</dbReference>
<gene>
    <name evidence="2" type="ORF">MNV_550019</name>
</gene>
<dbReference type="RefSeq" id="WP_096206556.1">
    <property type="nucleotide sequence ID" value="NZ_FZMP01000202.1"/>
</dbReference>
<evidence type="ECO:0000313" key="3">
    <source>
        <dbReference type="Proteomes" id="UP000218615"/>
    </source>
</evidence>
<keyword evidence="1" id="KW-1133">Transmembrane helix</keyword>
<accession>A0A284VRU1</accession>
<evidence type="ECO:0000256" key="1">
    <source>
        <dbReference type="SAM" id="Phobius"/>
    </source>
</evidence>
<keyword evidence="3" id="KW-1185">Reference proteome</keyword>
<dbReference type="OrthoDB" id="97379at2157"/>
<proteinExistence type="predicted"/>
<dbReference type="Gene3D" id="1.50.10.20">
    <property type="match status" value="2"/>
</dbReference>
<organism evidence="2 3">
    <name type="scientific">Candidatus Methanoperedens nitratireducens</name>
    <dbReference type="NCBI Taxonomy" id="1392998"/>
    <lineage>
        <taxon>Archaea</taxon>
        <taxon>Methanobacteriati</taxon>
        <taxon>Methanobacteriota</taxon>
        <taxon>Stenosarchaea group</taxon>
        <taxon>Methanomicrobia</taxon>
        <taxon>Methanosarcinales</taxon>
        <taxon>ANME-2 cluster</taxon>
        <taxon>Candidatus Methanoperedentaceae</taxon>
        <taxon>Candidatus Methanoperedens</taxon>
    </lineage>
</organism>